<proteinExistence type="inferred from homology"/>
<organism evidence="8 9">
    <name type="scientific">Shewanella japonica</name>
    <dbReference type="NCBI Taxonomy" id="93973"/>
    <lineage>
        <taxon>Bacteria</taxon>
        <taxon>Pseudomonadati</taxon>
        <taxon>Pseudomonadota</taxon>
        <taxon>Gammaproteobacteria</taxon>
        <taxon>Alteromonadales</taxon>
        <taxon>Shewanellaceae</taxon>
        <taxon>Shewanella</taxon>
    </lineage>
</organism>
<reference evidence="8 9" key="1">
    <citation type="submission" date="2017-03" db="EMBL/GenBank/DDBJ databases">
        <title>Genome sequencing of Shewanella japonica KCTC 22435.</title>
        <authorList>
            <person name="Kim K.M."/>
        </authorList>
    </citation>
    <scope>NUCLEOTIDE SEQUENCE [LARGE SCALE GENOMIC DNA]</scope>
    <source>
        <strain evidence="8 9">KCTC 22435</strain>
    </source>
</reference>
<evidence type="ECO:0000256" key="3">
    <source>
        <dbReference type="ARBA" id="ARBA00022729"/>
    </source>
</evidence>
<dbReference type="InterPro" id="IPR006146">
    <property type="entry name" value="5'-Nucleotdase_CS"/>
</dbReference>
<evidence type="ECO:0000259" key="6">
    <source>
        <dbReference type="Pfam" id="PF00149"/>
    </source>
</evidence>
<evidence type="ECO:0000256" key="2">
    <source>
        <dbReference type="ARBA" id="ARBA00022723"/>
    </source>
</evidence>
<evidence type="ECO:0000256" key="5">
    <source>
        <dbReference type="RuleBase" id="RU362119"/>
    </source>
</evidence>
<keyword evidence="4 5" id="KW-0547">Nucleotide-binding</keyword>
<dbReference type="Pfam" id="PF00149">
    <property type="entry name" value="Metallophos"/>
    <property type="match status" value="1"/>
</dbReference>
<feature type="domain" description="5'-Nucleotidase C-terminal" evidence="7">
    <location>
        <begin position="378"/>
        <end position="525"/>
    </location>
</feature>
<dbReference type="InterPro" id="IPR006179">
    <property type="entry name" value="5_nucleotidase/apyrase"/>
</dbReference>
<gene>
    <name evidence="8" type="ORF">SJ2017_2349</name>
</gene>
<dbReference type="Proteomes" id="UP000191820">
    <property type="component" value="Chromosome"/>
</dbReference>
<dbReference type="InterPro" id="IPR029052">
    <property type="entry name" value="Metallo-depent_PP-like"/>
</dbReference>
<accession>A0ABN4YLS0</accession>
<dbReference type="PANTHER" id="PTHR11575:SF46">
    <property type="entry name" value="PROTEIN USHA"/>
    <property type="match status" value="1"/>
</dbReference>
<evidence type="ECO:0000313" key="8">
    <source>
        <dbReference type="EMBL" id="ARD22639.1"/>
    </source>
</evidence>
<dbReference type="Pfam" id="PF02872">
    <property type="entry name" value="5_nucleotid_C"/>
    <property type="match status" value="1"/>
</dbReference>
<dbReference type="InterPro" id="IPR008334">
    <property type="entry name" value="5'-Nucleotdase_C"/>
</dbReference>
<dbReference type="PRINTS" id="PR01607">
    <property type="entry name" value="APYRASEFAMLY"/>
</dbReference>
<dbReference type="EMBL" id="CP020472">
    <property type="protein sequence ID" value="ARD22639.1"/>
    <property type="molecule type" value="Genomic_DNA"/>
</dbReference>
<dbReference type="PANTHER" id="PTHR11575">
    <property type="entry name" value="5'-NUCLEOTIDASE-RELATED"/>
    <property type="match status" value="1"/>
</dbReference>
<evidence type="ECO:0000256" key="4">
    <source>
        <dbReference type="ARBA" id="ARBA00022741"/>
    </source>
</evidence>
<dbReference type="Gene3D" id="3.60.21.10">
    <property type="match status" value="1"/>
</dbReference>
<dbReference type="InterPro" id="IPR004843">
    <property type="entry name" value="Calcineurin-like_PHP"/>
</dbReference>
<dbReference type="Gene3D" id="3.90.780.10">
    <property type="entry name" value="5'-Nucleotidase, C-terminal domain"/>
    <property type="match status" value="1"/>
</dbReference>
<evidence type="ECO:0000256" key="1">
    <source>
        <dbReference type="ARBA" id="ARBA00006654"/>
    </source>
</evidence>
<name>A0ABN4YLS0_9GAMM</name>
<keyword evidence="2" id="KW-0479">Metal-binding</keyword>
<dbReference type="SUPFAM" id="SSF56300">
    <property type="entry name" value="Metallo-dependent phosphatases"/>
    <property type="match status" value="1"/>
</dbReference>
<sequence>MKKTIPTFLASTLKTKMSKTILPLLIATSGLVALSGCEQRPQCDDNNCTKFTVLHTNDNHGRFWHNKAGEAGMAARFTVIDGIRKEVAAQGGHTLVLSGGDINTGVPESDLQKAVPDFIGMNMIGYDAMAVGNHEFDNPLSVLDEQAKLANFPMLAANIYHKDTQERYFEPYKMFTLGDLNIAVVGLTTDDTPKLTNPLHTETLTFTNPIAEMKQLIPQIKANEKVDLVFAATHMGHYENGEFGSNAPGDVTMARELEEGMLDAIIGGHSQNPVCMSGRNSEYDKRFMPGDSCRPDKQNGTYIMQAHEWGRYVGRADFEYINDKLYLVDYQLIPINLKRMAFGKKLAWPVAEPIERNAEVEAVLKPYQDKGSAELDVVIGRVNGLLQGERKVVRSQQTNLGRLIAKVHSEKVRADFGIMNSGGVRASIQAGEVAYRDVLTVQPFSNTIGFAEMTGEKLVKYLSKVASNTRTSGAYAQFYGIDMTVKCRDQDVEIHSINNKPFDINETYTFSIPSFSAAGGDNYPKINILEAGYVDAIELYDYIKTQQQINIEDYEPNGEVKFVQSKSSLGCSIY</sequence>
<dbReference type="SUPFAM" id="SSF55816">
    <property type="entry name" value="5'-nucleotidase (syn. UDP-sugar hydrolase), C-terminal domain"/>
    <property type="match status" value="1"/>
</dbReference>
<dbReference type="NCBIfam" id="NF007109">
    <property type="entry name" value="PRK09558.1"/>
    <property type="match status" value="1"/>
</dbReference>
<keyword evidence="5" id="KW-0378">Hydrolase</keyword>
<keyword evidence="9" id="KW-1185">Reference proteome</keyword>
<feature type="domain" description="Calcineurin-like phosphoesterase" evidence="6">
    <location>
        <begin position="52"/>
        <end position="270"/>
    </location>
</feature>
<dbReference type="PROSITE" id="PS00786">
    <property type="entry name" value="5_NUCLEOTIDASE_2"/>
    <property type="match status" value="1"/>
</dbReference>
<keyword evidence="3" id="KW-0732">Signal</keyword>
<dbReference type="InterPro" id="IPR036907">
    <property type="entry name" value="5'-Nucleotdase_C_sf"/>
</dbReference>
<evidence type="ECO:0000313" key="9">
    <source>
        <dbReference type="Proteomes" id="UP000191820"/>
    </source>
</evidence>
<comment type="similarity">
    <text evidence="1 5">Belongs to the 5'-nucleotidase family.</text>
</comment>
<evidence type="ECO:0000259" key="7">
    <source>
        <dbReference type="Pfam" id="PF02872"/>
    </source>
</evidence>
<protein>
    <submittedName>
        <fullName evidence="8">5'-nucleotidase</fullName>
    </submittedName>
</protein>